<gene>
    <name evidence="3" type="ORF">PGLA2088_LOCUS13067</name>
</gene>
<reference evidence="3" key="1">
    <citation type="submission" date="2021-02" db="EMBL/GenBank/DDBJ databases">
        <authorList>
            <person name="Dougan E. K."/>
            <person name="Rhodes N."/>
            <person name="Thang M."/>
            <person name="Chan C."/>
        </authorList>
    </citation>
    <scope>NUCLEOTIDE SEQUENCE</scope>
</reference>
<dbReference type="Pfam" id="PF01535">
    <property type="entry name" value="PPR"/>
    <property type="match status" value="1"/>
</dbReference>
<comment type="caution">
    <text evidence="3">The sequence shown here is derived from an EMBL/GenBank/DDBJ whole genome shotgun (WGS) entry which is preliminary data.</text>
</comment>
<evidence type="ECO:0000256" key="2">
    <source>
        <dbReference type="PROSITE-ProRule" id="PRU00708"/>
    </source>
</evidence>
<organism evidence="3 4">
    <name type="scientific">Polarella glacialis</name>
    <name type="common">Dinoflagellate</name>
    <dbReference type="NCBI Taxonomy" id="89957"/>
    <lineage>
        <taxon>Eukaryota</taxon>
        <taxon>Sar</taxon>
        <taxon>Alveolata</taxon>
        <taxon>Dinophyceae</taxon>
        <taxon>Suessiales</taxon>
        <taxon>Suessiaceae</taxon>
        <taxon>Polarella</taxon>
    </lineage>
</organism>
<dbReference type="AlphaFoldDB" id="A0A813IXE7"/>
<accession>A0A813IXE7</accession>
<dbReference type="PANTHER" id="PTHR47936:SF1">
    <property type="entry name" value="PENTATRICOPEPTIDE REPEAT-CONTAINING PROTEIN GUN1, CHLOROPLASTIC"/>
    <property type="match status" value="1"/>
</dbReference>
<name>A0A813IXE7_POLGL</name>
<keyword evidence="1" id="KW-0677">Repeat</keyword>
<feature type="repeat" description="PPR" evidence="2">
    <location>
        <begin position="312"/>
        <end position="346"/>
    </location>
</feature>
<feature type="non-terminal residue" evidence="3">
    <location>
        <position position="1"/>
    </location>
</feature>
<feature type="non-terminal residue" evidence="3">
    <location>
        <position position="551"/>
    </location>
</feature>
<sequence length="551" mass="57217">MAAAAAAADAAARALRRSVAELSDLGRARRWSEALGVLLARSPPGFEPRLASQWAPVIVACSASSEWQAALAVFCSSRQKGVLPSLLMLNSTLGGIAAGSSSWQLALHWLQESDQPAPNVVSFNSVSAALARGLQWGQCLALLSLQARSRVALDVISFNTAMSSLGGAGQWQLALSMLGQLKASLVQPDAVSYGSAIAACGRGSVRERSLQLLGEMRHLRITGQVSTYNAAVAAFARGQLWQSALWLVASQMRWARLSPDLVSYTSLARAASGGQGGRRENNMNQARLVQADRPLSAAVILAQMRSQGLEPNVFTYNAALAAATQVGRTEDVLWLSAEMRQQGLSPDGPLTPTGPAVAAAALSEGWAAALSVLAGLPEAGAAAMGVAARSCAWAMQWASALHLAWKMPRRRRAAEGPGLVAFLAAQSACQTAGHWPQLWLLLGVALRRGLAAAASDEAGLAIAVQELLRSCPKTAAGEGRAARVLQRAAGAERAVQALQGLQSAGTLQQGRRRLCVPELSPPAKAPPSAAAGFGALSAADAVEVLCLAFGL</sequence>
<dbReference type="InterPro" id="IPR011990">
    <property type="entry name" value="TPR-like_helical_dom_sf"/>
</dbReference>
<evidence type="ECO:0000256" key="1">
    <source>
        <dbReference type="ARBA" id="ARBA00022737"/>
    </source>
</evidence>
<evidence type="ECO:0000313" key="4">
    <source>
        <dbReference type="Proteomes" id="UP000626109"/>
    </source>
</evidence>
<dbReference type="EMBL" id="CAJNNW010015540">
    <property type="protein sequence ID" value="CAE8657827.1"/>
    <property type="molecule type" value="Genomic_DNA"/>
</dbReference>
<dbReference type="Pfam" id="PF13812">
    <property type="entry name" value="PPR_3"/>
    <property type="match status" value="1"/>
</dbReference>
<dbReference type="PROSITE" id="PS51375">
    <property type="entry name" value="PPR"/>
    <property type="match status" value="2"/>
</dbReference>
<protein>
    <submittedName>
        <fullName evidence="3">Uncharacterized protein</fullName>
    </submittedName>
</protein>
<dbReference type="InterPro" id="IPR002885">
    <property type="entry name" value="PPR_rpt"/>
</dbReference>
<dbReference type="PANTHER" id="PTHR47936">
    <property type="entry name" value="PPR_LONG DOMAIN-CONTAINING PROTEIN"/>
    <property type="match status" value="1"/>
</dbReference>
<dbReference type="Gene3D" id="1.25.40.10">
    <property type="entry name" value="Tetratricopeptide repeat domain"/>
    <property type="match status" value="2"/>
</dbReference>
<feature type="repeat" description="PPR" evidence="2">
    <location>
        <begin position="154"/>
        <end position="188"/>
    </location>
</feature>
<proteinExistence type="predicted"/>
<evidence type="ECO:0000313" key="3">
    <source>
        <dbReference type="EMBL" id="CAE8657827.1"/>
    </source>
</evidence>
<dbReference type="Proteomes" id="UP000626109">
    <property type="component" value="Unassembled WGS sequence"/>
</dbReference>